<proteinExistence type="predicted"/>
<protein>
    <submittedName>
        <fullName evidence="1">Uncharacterized protein</fullName>
    </submittedName>
</protein>
<keyword evidence="2" id="KW-1185">Reference proteome</keyword>
<comment type="caution">
    <text evidence="1">The sequence shown here is derived from an EMBL/GenBank/DDBJ whole genome shotgun (WGS) entry which is preliminary data.</text>
</comment>
<dbReference type="EMBL" id="JACJQB010000035">
    <property type="protein sequence ID" value="MBD2189323.1"/>
    <property type="molecule type" value="Genomic_DNA"/>
</dbReference>
<sequence>MAINFDDSKQRAEIAKVADQILQEPLKLRLLCDRVHQLLTDDMRQQKERAGRHYEGRL</sequence>
<evidence type="ECO:0000313" key="2">
    <source>
        <dbReference type="Proteomes" id="UP000642094"/>
    </source>
</evidence>
<evidence type="ECO:0000313" key="1">
    <source>
        <dbReference type="EMBL" id="MBD2189323.1"/>
    </source>
</evidence>
<dbReference type="Proteomes" id="UP000642094">
    <property type="component" value="Unassembled WGS sequence"/>
</dbReference>
<organism evidence="1 2">
    <name type="scientific">Pseudanabaena mucicola FACHB-723</name>
    <dbReference type="NCBI Taxonomy" id="2692860"/>
    <lineage>
        <taxon>Bacteria</taxon>
        <taxon>Bacillati</taxon>
        <taxon>Cyanobacteriota</taxon>
        <taxon>Cyanophyceae</taxon>
        <taxon>Pseudanabaenales</taxon>
        <taxon>Pseudanabaenaceae</taxon>
        <taxon>Pseudanabaena</taxon>
    </lineage>
</organism>
<accession>A0ABR7ZZD1</accession>
<name>A0ABR7ZZD1_9CYAN</name>
<reference evidence="1 2" key="1">
    <citation type="journal article" date="2020" name="ISME J.">
        <title>Comparative genomics reveals insights into cyanobacterial evolution and habitat adaptation.</title>
        <authorList>
            <person name="Chen M.Y."/>
            <person name="Teng W.K."/>
            <person name="Zhao L."/>
            <person name="Hu C.X."/>
            <person name="Zhou Y.K."/>
            <person name="Han B.P."/>
            <person name="Song L.R."/>
            <person name="Shu W.S."/>
        </authorList>
    </citation>
    <scope>NUCLEOTIDE SEQUENCE [LARGE SCALE GENOMIC DNA]</scope>
    <source>
        <strain evidence="1 2">FACHB-723</strain>
    </source>
</reference>
<dbReference type="RefSeq" id="WP_190404151.1">
    <property type="nucleotide sequence ID" value="NZ_JACJQB010000035.1"/>
</dbReference>
<gene>
    <name evidence="1" type="ORF">H6F41_14370</name>
</gene>